<protein>
    <submittedName>
        <fullName evidence="1">T3SS secreted effector EspK</fullName>
    </submittedName>
</protein>
<sequence>MPFEPPFRDKFQKGDLIYGLSQEIIKRYSTKIEFFEDAKIHYDNKDYPPITIASYLIPSEIRNMNNYIKNHKDSKNPECINRMNFAKEQLQYIENEKYKKYKENYFNHLRLNEKYRSVTESEKYTDQLLGRKSKGGLSWVTIGNDLLNNQNNQLTRDMHVHFILDGLEMESIVNKSGQFKDSITGKELRWIFRNRQHPNVAARIQFWKNNCPTSAPWRLNPIWRPYLYHLAEKKDKKKSDMKEG</sequence>
<evidence type="ECO:0000313" key="2">
    <source>
        <dbReference type="Proteomes" id="UP000222366"/>
    </source>
</evidence>
<proteinExistence type="predicted"/>
<reference evidence="1 2" key="1">
    <citation type="journal article" date="2017" name="Nat. Microbiol.">
        <title>Natural product diversity associated with the nematode symbionts Photorhabdus and Xenorhabdus.</title>
        <authorList>
            <person name="Tobias N.J."/>
            <person name="Wolff H."/>
            <person name="Djahanschiri B."/>
            <person name="Grundmann F."/>
            <person name="Kronenwerth M."/>
            <person name="Shi Y.M."/>
            <person name="Simonyi S."/>
            <person name="Grun P."/>
            <person name="Shapiro-Ilan D."/>
            <person name="Pidot S.J."/>
            <person name="Stinear T.P."/>
            <person name="Ebersberger I."/>
            <person name="Bode H.B."/>
        </authorList>
    </citation>
    <scope>NUCLEOTIDE SEQUENCE [LARGE SCALE GENOMIC DNA]</scope>
    <source>
        <strain evidence="1 2">DSM 17904</strain>
    </source>
</reference>
<dbReference type="EMBL" id="NJAJ01000008">
    <property type="protein sequence ID" value="PHM66528.1"/>
    <property type="molecule type" value="Genomic_DNA"/>
</dbReference>
<name>A0A2D0KT28_9GAMM</name>
<dbReference type="RefSeq" id="WP_099124338.1">
    <property type="nucleotide sequence ID" value="NZ_CAWNRH010000159.1"/>
</dbReference>
<evidence type="ECO:0000313" key="1">
    <source>
        <dbReference type="EMBL" id="PHM66528.1"/>
    </source>
</evidence>
<dbReference type="Proteomes" id="UP000222366">
    <property type="component" value="Unassembled WGS sequence"/>
</dbReference>
<gene>
    <name evidence="1" type="ORF">Xsto_01140</name>
</gene>
<keyword evidence="2" id="KW-1185">Reference proteome</keyword>
<comment type="caution">
    <text evidence="1">The sequence shown here is derived from an EMBL/GenBank/DDBJ whole genome shotgun (WGS) entry which is preliminary data.</text>
</comment>
<dbReference type="AlphaFoldDB" id="A0A2D0KT28"/>
<organism evidence="1 2">
    <name type="scientific">Xenorhabdus stockiae</name>
    <dbReference type="NCBI Taxonomy" id="351614"/>
    <lineage>
        <taxon>Bacteria</taxon>
        <taxon>Pseudomonadati</taxon>
        <taxon>Pseudomonadota</taxon>
        <taxon>Gammaproteobacteria</taxon>
        <taxon>Enterobacterales</taxon>
        <taxon>Morganellaceae</taxon>
        <taxon>Xenorhabdus</taxon>
    </lineage>
</organism>
<accession>A0A2D0KT28</accession>